<keyword evidence="4" id="KW-1185">Reference proteome</keyword>
<evidence type="ECO:0000256" key="1">
    <source>
        <dbReference type="SAM" id="MobiDB-lite"/>
    </source>
</evidence>
<comment type="caution">
    <text evidence="3">The sequence shown here is derived from an EMBL/GenBank/DDBJ whole genome shotgun (WGS) entry which is preliminary data.</text>
</comment>
<evidence type="ECO:0008006" key="5">
    <source>
        <dbReference type="Google" id="ProtNLM"/>
    </source>
</evidence>
<dbReference type="EMBL" id="SLWS01000006">
    <property type="protein sequence ID" value="TCO56916.1"/>
    <property type="molecule type" value="Genomic_DNA"/>
</dbReference>
<evidence type="ECO:0000313" key="4">
    <source>
        <dbReference type="Proteomes" id="UP000295680"/>
    </source>
</evidence>
<evidence type="ECO:0000313" key="3">
    <source>
        <dbReference type="EMBL" id="TCO56916.1"/>
    </source>
</evidence>
<protein>
    <recommendedName>
        <fullName evidence="5">SH3 domain-containing protein</fullName>
    </recommendedName>
</protein>
<sequence length="313" mass="33922">MAASLARSAQELIRPHLICSAQSLPGRGSGHTCIVAYNILLTTHVCDGDVMSNASNGDSNDGAAPEIHNRIASGRVEQVIQAGTIYGGVNYHGRRVSKPWPFRRKLLIISAVAALVIGLGVAIVAWTSNPLSPLIGNWERTDLGSGHWGDLKVYPNGTTETNIYQDGKWKKCAGQVHPAESKAFRFDANCNTYTYALMLRLPSDGILTFDFGDYSDIHTEWRKLGPGDTPPAGPAPPELSTSTPPPDRTCRVIVAADVLVVRTEPSAQSERIGSLRRDAEIPAEKDVVNGYRRLSEGHWVQEAYVRPLLGADC</sequence>
<feature type="transmembrane region" description="Helical" evidence="2">
    <location>
        <begin position="106"/>
        <end position="126"/>
    </location>
</feature>
<keyword evidence="2" id="KW-0472">Membrane</keyword>
<organism evidence="3 4">
    <name type="scientific">Actinocrispum wychmicini</name>
    <dbReference type="NCBI Taxonomy" id="1213861"/>
    <lineage>
        <taxon>Bacteria</taxon>
        <taxon>Bacillati</taxon>
        <taxon>Actinomycetota</taxon>
        <taxon>Actinomycetes</taxon>
        <taxon>Pseudonocardiales</taxon>
        <taxon>Pseudonocardiaceae</taxon>
        <taxon>Actinocrispum</taxon>
    </lineage>
</organism>
<evidence type="ECO:0000256" key="2">
    <source>
        <dbReference type="SAM" id="Phobius"/>
    </source>
</evidence>
<dbReference type="Proteomes" id="UP000295680">
    <property type="component" value="Unassembled WGS sequence"/>
</dbReference>
<accession>A0A4R2JIT2</accession>
<name>A0A4R2JIT2_9PSEU</name>
<feature type="region of interest" description="Disordered" evidence="1">
    <location>
        <begin position="222"/>
        <end position="247"/>
    </location>
</feature>
<keyword evidence="2" id="KW-0812">Transmembrane</keyword>
<gene>
    <name evidence="3" type="ORF">EV192_106391</name>
</gene>
<keyword evidence="2" id="KW-1133">Transmembrane helix</keyword>
<reference evidence="3 4" key="1">
    <citation type="submission" date="2019-03" db="EMBL/GenBank/DDBJ databases">
        <title>Genomic Encyclopedia of Type Strains, Phase IV (KMG-IV): sequencing the most valuable type-strain genomes for metagenomic binning, comparative biology and taxonomic classification.</title>
        <authorList>
            <person name="Goeker M."/>
        </authorList>
    </citation>
    <scope>NUCLEOTIDE SEQUENCE [LARGE SCALE GENOMIC DNA]</scope>
    <source>
        <strain evidence="3 4">DSM 45934</strain>
    </source>
</reference>
<proteinExistence type="predicted"/>
<dbReference type="AlphaFoldDB" id="A0A4R2JIT2"/>
<feature type="compositionally biased region" description="Pro residues" evidence="1">
    <location>
        <begin position="228"/>
        <end position="247"/>
    </location>
</feature>